<dbReference type="PANTHER" id="PTHR11933:SF5">
    <property type="entry name" value="MITOCHONDRIAL TRNA-SPECIFIC 2-THIOURIDYLASE 1"/>
    <property type="match status" value="1"/>
</dbReference>
<name>A0ABW0M3N9_9BACL</name>
<dbReference type="EC" id="2.8.1.13" evidence="9"/>
<protein>
    <recommendedName>
        <fullName evidence="9">tRNA-specific 2-thiouridylase MnmA</fullName>
        <ecNumber evidence="9">2.8.1.13</ecNumber>
    </recommendedName>
</protein>
<evidence type="ECO:0000259" key="11">
    <source>
        <dbReference type="Pfam" id="PF20259"/>
    </source>
</evidence>
<keyword evidence="9" id="KW-0963">Cytoplasm</keyword>
<feature type="binding site" evidence="9">
    <location>
        <position position="141"/>
    </location>
    <ligand>
        <name>ATP</name>
        <dbReference type="ChEBI" id="CHEBI:30616"/>
    </ligand>
</feature>
<dbReference type="Gene3D" id="2.30.30.280">
    <property type="entry name" value="Adenine nucleotide alpha hydrolases-like domains"/>
    <property type="match status" value="1"/>
</dbReference>
<evidence type="ECO:0000256" key="9">
    <source>
        <dbReference type="HAMAP-Rule" id="MF_00144"/>
    </source>
</evidence>
<evidence type="ECO:0000313" key="12">
    <source>
        <dbReference type="EMBL" id="MFC5471687.1"/>
    </source>
</evidence>
<evidence type="ECO:0000256" key="8">
    <source>
        <dbReference type="ARBA" id="ARBA00051542"/>
    </source>
</evidence>
<feature type="active site" description="Nucleophile" evidence="9">
    <location>
        <position position="117"/>
    </location>
</feature>
<comment type="subcellular location">
    <subcellularLocation>
        <location evidence="9">Cytoplasm</location>
    </subcellularLocation>
</comment>
<organism evidence="12 13">
    <name type="scientific">Cohnella suwonensis</name>
    <dbReference type="NCBI Taxonomy" id="696072"/>
    <lineage>
        <taxon>Bacteria</taxon>
        <taxon>Bacillati</taxon>
        <taxon>Bacillota</taxon>
        <taxon>Bacilli</taxon>
        <taxon>Bacillales</taxon>
        <taxon>Paenibacillaceae</taxon>
        <taxon>Cohnella</taxon>
    </lineage>
</organism>
<dbReference type="CDD" id="cd01998">
    <property type="entry name" value="MnmA_TRMU-like"/>
    <property type="match status" value="1"/>
</dbReference>
<dbReference type="NCBIfam" id="NF001138">
    <property type="entry name" value="PRK00143.1"/>
    <property type="match status" value="1"/>
</dbReference>
<keyword evidence="3 9" id="KW-0819">tRNA processing</keyword>
<dbReference type="InterPro" id="IPR046884">
    <property type="entry name" value="MnmA-like_central"/>
</dbReference>
<keyword evidence="7" id="KW-1015">Disulfide bond</keyword>
<evidence type="ECO:0000256" key="5">
    <source>
        <dbReference type="ARBA" id="ARBA00022840"/>
    </source>
</evidence>
<dbReference type="InterPro" id="IPR046885">
    <property type="entry name" value="MnmA-like_C"/>
</dbReference>
<dbReference type="Gene3D" id="2.40.30.10">
    <property type="entry name" value="Translation factors"/>
    <property type="match status" value="1"/>
</dbReference>
<evidence type="ECO:0000256" key="1">
    <source>
        <dbReference type="ARBA" id="ARBA00022555"/>
    </source>
</evidence>
<comment type="caution">
    <text evidence="9">Lacks conserved residue(s) required for the propagation of feature annotation.</text>
</comment>
<comment type="function">
    <text evidence="9">Catalyzes the 2-thiolation of uridine at the wobble position (U34) of tRNA, leading to the formation of s(2)U34.</text>
</comment>
<keyword evidence="4 9" id="KW-0547">Nucleotide-binding</keyword>
<dbReference type="InterPro" id="IPR004506">
    <property type="entry name" value="MnmA-like"/>
</dbReference>
<evidence type="ECO:0000313" key="13">
    <source>
        <dbReference type="Proteomes" id="UP001596105"/>
    </source>
</evidence>
<keyword evidence="1 9" id="KW-0820">tRNA-binding</keyword>
<keyword evidence="6 9" id="KW-0694">RNA-binding</keyword>
<feature type="domain" description="tRNA-specific 2-thiouridylase MnmA-like C-terminal" evidence="10">
    <location>
        <begin position="299"/>
        <end position="373"/>
    </location>
</feature>
<keyword evidence="2 9" id="KW-0808">Transferase</keyword>
<feature type="region of interest" description="Interaction with tRNA" evidence="9">
    <location>
        <begin position="163"/>
        <end position="165"/>
    </location>
</feature>
<evidence type="ECO:0000256" key="4">
    <source>
        <dbReference type="ARBA" id="ARBA00022741"/>
    </source>
</evidence>
<feature type="site" description="Interaction with tRNA" evidence="9">
    <location>
        <position position="142"/>
    </location>
</feature>
<evidence type="ECO:0000259" key="10">
    <source>
        <dbReference type="Pfam" id="PF20258"/>
    </source>
</evidence>
<dbReference type="GO" id="GO:0103016">
    <property type="term" value="F:tRNA-uridine 2-sulfurtransferase activity"/>
    <property type="evidence" value="ECO:0007669"/>
    <property type="project" value="UniProtKB-EC"/>
</dbReference>
<dbReference type="Pfam" id="PF03054">
    <property type="entry name" value="tRNA_Me_trans"/>
    <property type="match status" value="1"/>
</dbReference>
<feature type="binding site" evidence="9">
    <location>
        <position position="52"/>
    </location>
    <ligand>
        <name>ATP</name>
        <dbReference type="ChEBI" id="CHEBI:30616"/>
    </ligand>
</feature>
<keyword evidence="13" id="KW-1185">Reference proteome</keyword>
<dbReference type="Pfam" id="PF20258">
    <property type="entry name" value="tRNA_Me_trans_C"/>
    <property type="match status" value="1"/>
</dbReference>
<feature type="active site" description="Cysteine persulfide intermediate" evidence="9">
    <location>
        <position position="213"/>
    </location>
</feature>
<gene>
    <name evidence="9 12" type="primary">mnmA</name>
    <name evidence="12" type="ORF">ACFPPD_23705</name>
</gene>
<comment type="caution">
    <text evidence="12">The sequence shown here is derived from an EMBL/GenBank/DDBJ whole genome shotgun (WGS) entry which is preliminary data.</text>
</comment>
<feature type="site" description="Interaction with tRNA" evidence="9">
    <location>
        <position position="357"/>
    </location>
</feature>
<feature type="region of interest" description="Interaction with target base in tRNA" evidence="9">
    <location>
        <begin position="112"/>
        <end position="114"/>
    </location>
</feature>
<evidence type="ECO:0000256" key="2">
    <source>
        <dbReference type="ARBA" id="ARBA00022679"/>
    </source>
</evidence>
<keyword evidence="5 9" id="KW-0067">ATP-binding</keyword>
<feature type="binding site" evidence="9">
    <location>
        <begin position="26"/>
        <end position="33"/>
    </location>
    <ligand>
        <name>ATP</name>
        <dbReference type="ChEBI" id="CHEBI:30616"/>
    </ligand>
</feature>
<comment type="similarity">
    <text evidence="9">Belongs to the MnmA/TRMU family.</text>
</comment>
<accession>A0ABW0M3N9</accession>
<dbReference type="Gene3D" id="3.40.50.620">
    <property type="entry name" value="HUPs"/>
    <property type="match status" value="1"/>
</dbReference>
<dbReference type="NCBIfam" id="TIGR00420">
    <property type="entry name" value="trmU"/>
    <property type="match status" value="1"/>
</dbReference>
<dbReference type="RefSeq" id="WP_209743896.1">
    <property type="nucleotide sequence ID" value="NZ_JBHSMH010000111.1"/>
</dbReference>
<evidence type="ECO:0000256" key="6">
    <source>
        <dbReference type="ARBA" id="ARBA00022884"/>
    </source>
</evidence>
<comment type="catalytic activity">
    <reaction evidence="8 9">
        <text>S-sulfanyl-L-cysteinyl-[protein] + uridine(34) in tRNA + AH2 + ATP = 2-thiouridine(34) in tRNA + L-cysteinyl-[protein] + A + AMP + diphosphate + H(+)</text>
        <dbReference type="Rhea" id="RHEA:47032"/>
        <dbReference type="Rhea" id="RHEA-COMP:10131"/>
        <dbReference type="Rhea" id="RHEA-COMP:11726"/>
        <dbReference type="Rhea" id="RHEA-COMP:11727"/>
        <dbReference type="Rhea" id="RHEA-COMP:11728"/>
        <dbReference type="ChEBI" id="CHEBI:13193"/>
        <dbReference type="ChEBI" id="CHEBI:15378"/>
        <dbReference type="ChEBI" id="CHEBI:17499"/>
        <dbReference type="ChEBI" id="CHEBI:29950"/>
        <dbReference type="ChEBI" id="CHEBI:30616"/>
        <dbReference type="ChEBI" id="CHEBI:33019"/>
        <dbReference type="ChEBI" id="CHEBI:61963"/>
        <dbReference type="ChEBI" id="CHEBI:65315"/>
        <dbReference type="ChEBI" id="CHEBI:87170"/>
        <dbReference type="ChEBI" id="CHEBI:456215"/>
        <dbReference type="EC" id="2.8.1.13"/>
    </reaction>
</comment>
<dbReference type="InterPro" id="IPR014729">
    <property type="entry name" value="Rossmann-like_a/b/a_fold"/>
</dbReference>
<sequence length="384" mass="42377">MHIDESLLPDYSDRFPDPSKVRVVVGMSGGVDSSVTALLLKQQGFDVIGVFMKNWDDTDEFGVCTAEEDAEDVRRVCNQIGIPYYTVNFEGEYRDKVFEYFLEEYRRGRTPNPDVMCNREIKFGEFLQKALELGAEAIATGHYARVSLTDGRYELKRGVDNNKDQTYFLHALNQSQLSRAMFPIGHLNKPDVRRIAEAAGLATAKKKDSTGVCFIGERNFKEFLSQYLPAKPGNMVDLVSGEVKGRHDGLMYYTLGQRQGLGIGGSGNGEPWFVAGKDLESNTLSVVQGDAHPSLFSVALTATGVNWIAPEQPSATFRCVAKFRYRQPDQGVTVVPQADGTCRIEFDAPQKAVTPGQAVVFYEGDVCLGGGTIDKVHMLEPAIS</sequence>
<evidence type="ECO:0000256" key="3">
    <source>
        <dbReference type="ARBA" id="ARBA00022694"/>
    </source>
</evidence>
<dbReference type="HAMAP" id="MF_00144">
    <property type="entry name" value="tRNA_thiouridyl_MnmA"/>
    <property type="match status" value="1"/>
</dbReference>
<dbReference type="Pfam" id="PF20259">
    <property type="entry name" value="tRNA_Me_trans_M"/>
    <property type="match status" value="1"/>
</dbReference>
<feature type="domain" description="tRNA-specific 2-thiouridylase MnmA-like central" evidence="11">
    <location>
        <begin position="221"/>
        <end position="288"/>
    </location>
</feature>
<reference evidence="13" key="1">
    <citation type="journal article" date="2019" name="Int. J. Syst. Evol. Microbiol.">
        <title>The Global Catalogue of Microorganisms (GCM) 10K type strain sequencing project: providing services to taxonomists for standard genome sequencing and annotation.</title>
        <authorList>
            <consortium name="The Broad Institute Genomics Platform"/>
            <consortium name="The Broad Institute Genome Sequencing Center for Infectious Disease"/>
            <person name="Wu L."/>
            <person name="Ma J."/>
        </authorList>
    </citation>
    <scope>NUCLEOTIDE SEQUENCE [LARGE SCALE GENOMIC DNA]</scope>
    <source>
        <strain evidence="13">CCUG 57113</strain>
    </source>
</reference>
<dbReference type="InterPro" id="IPR023382">
    <property type="entry name" value="MnmA-like_central_sf"/>
</dbReference>
<dbReference type="PANTHER" id="PTHR11933">
    <property type="entry name" value="TRNA 5-METHYLAMINOMETHYL-2-THIOURIDYLATE -METHYLTRANSFERASE"/>
    <property type="match status" value="1"/>
</dbReference>
<evidence type="ECO:0000256" key="7">
    <source>
        <dbReference type="ARBA" id="ARBA00023157"/>
    </source>
</evidence>
<dbReference type="Proteomes" id="UP001596105">
    <property type="component" value="Unassembled WGS sequence"/>
</dbReference>
<dbReference type="EMBL" id="JBHSMH010000111">
    <property type="protein sequence ID" value="MFC5471687.1"/>
    <property type="molecule type" value="Genomic_DNA"/>
</dbReference>
<dbReference type="SUPFAM" id="SSF52402">
    <property type="entry name" value="Adenine nucleotide alpha hydrolases-like"/>
    <property type="match status" value="1"/>
</dbReference>
<feature type="region of interest" description="Interaction with tRNA" evidence="9">
    <location>
        <begin position="324"/>
        <end position="325"/>
    </location>
</feature>
<proteinExistence type="inferred from homology"/>